<dbReference type="Gene3D" id="3.40.50.2300">
    <property type="match status" value="2"/>
</dbReference>
<evidence type="ECO:0000313" key="4">
    <source>
        <dbReference type="EMBL" id="MDA0180179.1"/>
    </source>
</evidence>
<sequence length="415" mass="44449">MRWLSIVALLAAVLASGCGRSDSDGGVGANAGGGEAKAAPGITDRSIKLGGSYPFSGPASAYASIALGAQARFKAENAKGGVDGRKIEFVTLDDAYEPQRAITNVRRLVEQDQVFALFNTLGTPNNLAIWDYANQKQVPHVYVATGASAWGADIAAHPYTTGWQPDYVSEATAYAEYLKAEKPGAKVAALFQNDGFGSDLLTGFKKALEGSDIEVIAEESYEVTDPTITSQMRKLAASKADTFLNITTPKFSAQAIAAIAKSDWKPLHILNSVGASKKLVLAPVGLENAEGIVSMTYVKDPEDPQWDSDPAMQEYKAGIAEHEPKADPQDTFTTYGWTAASTMIEALKAMKEPTREALMESVRTMDLELPMLLPGVKVVMNGEQDTYPIQAVQIMRFEDGNWKLQGDVIQAGGVE</sequence>
<organism evidence="4 5">
    <name type="scientific">Solirubrobacter phytolaccae</name>
    <dbReference type="NCBI Taxonomy" id="1404360"/>
    <lineage>
        <taxon>Bacteria</taxon>
        <taxon>Bacillati</taxon>
        <taxon>Actinomycetota</taxon>
        <taxon>Thermoleophilia</taxon>
        <taxon>Solirubrobacterales</taxon>
        <taxon>Solirubrobacteraceae</taxon>
        <taxon>Solirubrobacter</taxon>
    </lineage>
</organism>
<name>A0A9X3N5T7_9ACTN</name>
<comment type="similarity">
    <text evidence="1">Belongs to the leucine-binding protein family.</text>
</comment>
<feature type="domain" description="Leucine-binding protein" evidence="3">
    <location>
        <begin position="46"/>
        <end position="400"/>
    </location>
</feature>
<dbReference type="SUPFAM" id="SSF53822">
    <property type="entry name" value="Periplasmic binding protein-like I"/>
    <property type="match status" value="1"/>
</dbReference>
<reference evidence="4" key="1">
    <citation type="submission" date="2022-10" db="EMBL/GenBank/DDBJ databases">
        <title>The WGS of Solirubrobacter phytolaccae KCTC 29190.</title>
        <authorList>
            <person name="Jiang Z."/>
        </authorList>
    </citation>
    <scope>NUCLEOTIDE SEQUENCE</scope>
    <source>
        <strain evidence="4">KCTC 29190</strain>
    </source>
</reference>
<keyword evidence="5" id="KW-1185">Reference proteome</keyword>
<dbReference type="PANTHER" id="PTHR47235">
    <property type="entry name" value="BLR6548 PROTEIN"/>
    <property type="match status" value="1"/>
</dbReference>
<dbReference type="Proteomes" id="UP001147653">
    <property type="component" value="Unassembled WGS sequence"/>
</dbReference>
<evidence type="ECO:0000259" key="3">
    <source>
        <dbReference type="Pfam" id="PF13458"/>
    </source>
</evidence>
<comment type="caution">
    <text evidence="4">The sequence shown here is derived from an EMBL/GenBank/DDBJ whole genome shotgun (WGS) entry which is preliminary data.</text>
</comment>
<evidence type="ECO:0000256" key="2">
    <source>
        <dbReference type="ARBA" id="ARBA00022729"/>
    </source>
</evidence>
<evidence type="ECO:0000256" key="1">
    <source>
        <dbReference type="ARBA" id="ARBA00010062"/>
    </source>
</evidence>
<gene>
    <name evidence="4" type="ORF">OJ997_07725</name>
</gene>
<dbReference type="InterPro" id="IPR028082">
    <property type="entry name" value="Peripla_BP_I"/>
</dbReference>
<dbReference type="CDD" id="cd06343">
    <property type="entry name" value="PBP1_ABC_ligand_binding-like"/>
    <property type="match status" value="1"/>
</dbReference>
<protein>
    <submittedName>
        <fullName evidence="4">ABC transporter substrate-binding protein</fullName>
    </submittedName>
</protein>
<dbReference type="EMBL" id="JAPDDP010000010">
    <property type="protein sequence ID" value="MDA0180179.1"/>
    <property type="molecule type" value="Genomic_DNA"/>
</dbReference>
<accession>A0A9X3N5T7</accession>
<dbReference type="RefSeq" id="WP_270024489.1">
    <property type="nucleotide sequence ID" value="NZ_JAPDDP010000010.1"/>
</dbReference>
<keyword evidence="2" id="KW-0732">Signal</keyword>
<dbReference type="AlphaFoldDB" id="A0A9X3N5T7"/>
<dbReference type="Pfam" id="PF13458">
    <property type="entry name" value="Peripla_BP_6"/>
    <property type="match status" value="1"/>
</dbReference>
<proteinExistence type="inferred from homology"/>
<evidence type="ECO:0000313" key="5">
    <source>
        <dbReference type="Proteomes" id="UP001147653"/>
    </source>
</evidence>
<dbReference type="PANTHER" id="PTHR47235:SF1">
    <property type="entry name" value="BLR6548 PROTEIN"/>
    <property type="match status" value="1"/>
</dbReference>
<dbReference type="PROSITE" id="PS51257">
    <property type="entry name" value="PROKAR_LIPOPROTEIN"/>
    <property type="match status" value="1"/>
</dbReference>
<dbReference type="InterPro" id="IPR028081">
    <property type="entry name" value="Leu-bd"/>
</dbReference>